<dbReference type="Pfam" id="PF13302">
    <property type="entry name" value="Acetyltransf_3"/>
    <property type="match status" value="1"/>
</dbReference>
<accession>A0A3A6Q6Z3</accession>
<reference evidence="2 3" key="1">
    <citation type="submission" date="2018-08" db="EMBL/GenBank/DDBJ databases">
        <title>Vibrio isolated from the Eastern China Marginal Seas.</title>
        <authorList>
            <person name="Li Y."/>
        </authorList>
    </citation>
    <scope>NUCLEOTIDE SEQUENCE [LARGE SCALE GENOMIC DNA]</scope>
    <source>
        <strain evidence="2 3">BEI233</strain>
    </source>
</reference>
<evidence type="ECO:0000313" key="3">
    <source>
        <dbReference type="Proteomes" id="UP000273252"/>
    </source>
</evidence>
<proteinExistence type="predicted"/>
<dbReference type="EMBL" id="QVMU01000027">
    <property type="protein sequence ID" value="RJX66558.1"/>
    <property type="molecule type" value="Genomic_DNA"/>
</dbReference>
<sequence>MKIRLIELRDAPKLLDFESKNRDWFERTIDSRGEYFYCSFGVLSHIEECLYEYQQDVLLPMLIVGDDGQILGRINLSNIDQFNCRAELGYRVGQAFTNQGIAKEAVAQIKQHAQQYGLEKLIAYAATTNPASQKVLMANEFAVIEEHSNFATINGVSLTCLELECSLI</sequence>
<dbReference type="OrthoDB" id="9801656at2"/>
<dbReference type="Gene3D" id="3.40.630.30">
    <property type="match status" value="1"/>
</dbReference>
<feature type="domain" description="N-acetyltransferase" evidence="1">
    <location>
        <begin position="1"/>
        <end position="168"/>
    </location>
</feature>
<dbReference type="RefSeq" id="WP_120034649.1">
    <property type="nucleotide sequence ID" value="NZ_QVMU01000027.1"/>
</dbReference>
<dbReference type="InterPro" id="IPR051531">
    <property type="entry name" value="N-acetyltransferase"/>
</dbReference>
<dbReference type="AlphaFoldDB" id="A0A3A6Q6Z3"/>
<dbReference type="InterPro" id="IPR016181">
    <property type="entry name" value="Acyl_CoA_acyltransferase"/>
</dbReference>
<comment type="caution">
    <text evidence="2">The sequence shown here is derived from an EMBL/GenBank/DDBJ whole genome shotgun (WGS) entry which is preliminary data.</text>
</comment>
<dbReference type="PANTHER" id="PTHR43792">
    <property type="entry name" value="GNAT FAMILY, PUTATIVE (AFU_ORTHOLOGUE AFUA_3G00765)-RELATED-RELATED"/>
    <property type="match status" value="1"/>
</dbReference>
<keyword evidence="3" id="KW-1185">Reference proteome</keyword>
<name>A0A3A6Q6Z3_9VIBR</name>
<dbReference type="GO" id="GO:0016747">
    <property type="term" value="F:acyltransferase activity, transferring groups other than amino-acyl groups"/>
    <property type="evidence" value="ECO:0007669"/>
    <property type="project" value="InterPro"/>
</dbReference>
<organism evidence="2 3">
    <name type="scientific">Vibrio sinensis</name>
    <dbReference type="NCBI Taxonomy" id="2302434"/>
    <lineage>
        <taxon>Bacteria</taxon>
        <taxon>Pseudomonadati</taxon>
        <taxon>Pseudomonadota</taxon>
        <taxon>Gammaproteobacteria</taxon>
        <taxon>Vibrionales</taxon>
        <taxon>Vibrionaceae</taxon>
        <taxon>Vibrio</taxon>
    </lineage>
</organism>
<dbReference type="PROSITE" id="PS51186">
    <property type="entry name" value="GNAT"/>
    <property type="match status" value="1"/>
</dbReference>
<evidence type="ECO:0000259" key="1">
    <source>
        <dbReference type="PROSITE" id="PS51186"/>
    </source>
</evidence>
<evidence type="ECO:0000313" key="2">
    <source>
        <dbReference type="EMBL" id="RJX66558.1"/>
    </source>
</evidence>
<keyword evidence="2" id="KW-0808">Transferase</keyword>
<dbReference type="CDD" id="cd04301">
    <property type="entry name" value="NAT_SF"/>
    <property type="match status" value="1"/>
</dbReference>
<protein>
    <submittedName>
        <fullName evidence="2">N-acetyltransferase</fullName>
    </submittedName>
</protein>
<dbReference type="Proteomes" id="UP000273252">
    <property type="component" value="Unassembled WGS sequence"/>
</dbReference>
<dbReference type="InterPro" id="IPR000182">
    <property type="entry name" value="GNAT_dom"/>
</dbReference>
<gene>
    <name evidence="2" type="ORF">DZ860_19960</name>
</gene>
<dbReference type="SUPFAM" id="SSF55729">
    <property type="entry name" value="Acyl-CoA N-acyltransferases (Nat)"/>
    <property type="match status" value="1"/>
</dbReference>